<gene>
    <name evidence="1" type="ORF">JQ615_17300</name>
</gene>
<organism evidence="1 2">
    <name type="scientific">Bradyrhizobium jicamae</name>
    <dbReference type="NCBI Taxonomy" id="280332"/>
    <lineage>
        <taxon>Bacteria</taxon>
        <taxon>Pseudomonadati</taxon>
        <taxon>Pseudomonadota</taxon>
        <taxon>Alphaproteobacteria</taxon>
        <taxon>Hyphomicrobiales</taxon>
        <taxon>Nitrobacteraceae</taxon>
        <taxon>Bradyrhizobium</taxon>
    </lineage>
</organism>
<sequence>MALRGRIKQLIHRLDAGSRSASMESVYQRIFERDLASINSAGIRFYPVGSAANYGLLYILLRAALDYPLGEVLELGAGQTSLLLDLMKKAGVLKSTVRTLEHDKTWADRISASVSHEVITTTLVPRCWHERRFMGYDFSPLPKSTVELLIVDGPPAGQAANRFARLGAVDLVEWINPSRFIIVVDDAERDGELLLANSIQALLKDKNIAHKCGGVFSNKTQIVIAGGDYVGAAYY</sequence>
<keyword evidence="2" id="KW-1185">Reference proteome</keyword>
<name>A0ABS5FK34_9BRAD</name>
<proteinExistence type="predicted"/>
<accession>A0ABS5FK34</accession>
<evidence type="ECO:0000313" key="2">
    <source>
        <dbReference type="Proteomes" id="UP001315278"/>
    </source>
</evidence>
<evidence type="ECO:0008006" key="3">
    <source>
        <dbReference type="Google" id="ProtNLM"/>
    </source>
</evidence>
<dbReference type="RefSeq" id="WP_212395607.1">
    <property type="nucleotide sequence ID" value="NZ_JAFCJH010000016.1"/>
</dbReference>
<dbReference type="EMBL" id="JAFCJH010000016">
    <property type="protein sequence ID" value="MBR0797151.1"/>
    <property type="molecule type" value="Genomic_DNA"/>
</dbReference>
<dbReference type="Proteomes" id="UP001315278">
    <property type="component" value="Unassembled WGS sequence"/>
</dbReference>
<reference evidence="2" key="1">
    <citation type="journal article" date="2021" name="ISME J.">
        <title>Evolutionary origin and ecological implication of a unique nif island in free-living Bradyrhizobium lineages.</title>
        <authorList>
            <person name="Tao J."/>
        </authorList>
    </citation>
    <scope>NUCLEOTIDE SEQUENCE [LARGE SCALE GENOMIC DNA]</scope>
    <source>
        <strain evidence="2">SZCCT0434</strain>
    </source>
</reference>
<evidence type="ECO:0000313" key="1">
    <source>
        <dbReference type="EMBL" id="MBR0797151.1"/>
    </source>
</evidence>
<comment type="caution">
    <text evidence="1">The sequence shown here is derived from an EMBL/GenBank/DDBJ whole genome shotgun (WGS) entry which is preliminary data.</text>
</comment>
<protein>
    <recommendedName>
        <fullName evidence="3">Methyltransferase</fullName>
    </recommendedName>
</protein>